<keyword evidence="3 6" id="KW-1133">Transmembrane helix</keyword>
<keyword evidence="11" id="KW-1185">Reference proteome</keyword>
<evidence type="ECO:0000259" key="7">
    <source>
        <dbReference type="PROSITE" id="PS50922"/>
    </source>
</evidence>
<feature type="transmembrane region" description="Helical" evidence="6">
    <location>
        <begin position="175"/>
        <end position="192"/>
    </location>
</feature>
<feature type="domain" description="TLC" evidence="7">
    <location>
        <begin position="39"/>
        <end position="242"/>
    </location>
</feature>
<keyword evidence="4 5" id="KW-0472">Membrane</keyword>
<evidence type="ECO:0000313" key="10">
    <source>
        <dbReference type="Proteomes" id="UP000197138"/>
    </source>
</evidence>
<dbReference type="OrthoDB" id="204175at2759"/>
<gene>
    <name evidence="8" type="ORF">CDL15_Pgr005646</name>
    <name evidence="9" type="ORF">CRG98_000384</name>
</gene>
<keyword evidence="2 5" id="KW-0812">Transmembrane</keyword>
<dbReference type="InterPro" id="IPR006634">
    <property type="entry name" value="TLC-dom"/>
</dbReference>
<dbReference type="Proteomes" id="UP000197138">
    <property type="component" value="Unassembled WGS sequence"/>
</dbReference>
<reference evidence="8" key="2">
    <citation type="submission" date="2017-06" db="EMBL/GenBank/DDBJ databases">
        <title>The pomegranate genome and the genomics of punicalagin biosynthesis.</title>
        <authorList>
            <person name="Xu C."/>
        </authorList>
    </citation>
    <scope>NUCLEOTIDE SEQUENCE [LARGE SCALE GENOMIC DNA]</scope>
    <source>
        <tissue evidence="8">Fresh leaf</tissue>
    </source>
</reference>
<evidence type="ECO:0000256" key="3">
    <source>
        <dbReference type="ARBA" id="ARBA00022989"/>
    </source>
</evidence>
<dbReference type="GeneID" id="116196917"/>
<evidence type="ECO:0000256" key="4">
    <source>
        <dbReference type="ARBA" id="ARBA00023136"/>
    </source>
</evidence>
<accession>A0A218WG63</accession>
<comment type="caution">
    <text evidence="8">The sequence shown here is derived from an EMBL/GenBank/DDBJ whole genome shotgun (WGS) entry which is preliminary data.</text>
</comment>
<dbReference type="AlphaFoldDB" id="A0A218WG63"/>
<evidence type="ECO:0000256" key="2">
    <source>
        <dbReference type="ARBA" id="ARBA00022692"/>
    </source>
</evidence>
<evidence type="ECO:0000313" key="8">
    <source>
        <dbReference type="EMBL" id="OWM71459.1"/>
    </source>
</evidence>
<sequence>MENLILLVQTLPPLPLFFAMFVLIYLTAYFVVFRRWTPKTRPVAASCVISLFHGSPAAILAARALISHPGLSFSSPNTPSEALVLDFSVAYFLTDILHYLVFFPTDVLFIGHHVATLYIFLSCRYIVRHGSYAILFLLILAEVTSACQNTWTLGRVRRDDVPFAAKLYAYLSPPFYAFYSVVRGIVAPLFVYKMGAFYISGQADSLVPRWAWVSWMTVVVIALLVSISWIYGLWCELYRERTDKMKKKVR</sequence>
<dbReference type="GO" id="GO:0016020">
    <property type="term" value="C:membrane"/>
    <property type="evidence" value="ECO:0007669"/>
    <property type="project" value="UniProtKB-SubCell"/>
</dbReference>
<feature type="transmembrane region" description="Helical" evidence="6">
    <location>
        <begin position="12"/>
        <end position="31"/>
    </location>
</feature>
<dbReference type="PANTHER" id="PTHR31766:SF2">
    <property type="entry name" value="GLABROUS1 ENHANCER-BINDING PROTEIN-LIKE 2"/>
    <property type="match status" value="1"/>
</dbReference>
<proteinExistence type="predicted"/>
<evidence type="ECO:0000256" key="6">
    <source>
        <dbReference type="SAM" id="Phobius"/>
    </source>
</evidence>
<feature type="transmembrane region" description="Helical" evidence="6">
    <location>
        <begin position="107"/>
        <end position="127"/>
    </location>
</feature>
<dbReference type="InterPro" id="IPR040327">
    <property type="entry name" value="At5g14285-like"/>
</dbReference>
<dbReference type="STRING" id="22663.A0A218WG63"/>
<evidence type="ECO:0000313" key="11">
    <source>
        <dbReference type="Proteomes" id="UP000233551"/>
    </source>
</evidence>
<dbReference type="EMBL" id="PGOL01000016">
    <property type="protein sequence ID" value="PKI79092.1"/>
    <property type="molecule type" value="Genomic_DNA"/>
</dbReference>
<dbReference type="Pfam" id="PF03798">
    <property type="entry name" value="TRAM_LAG1_CLN8"/>
    <property type="match status" value="1"/>
</dbReference>
<reference evidence="10" key="1">
    <citation type="journal article" date="2017" name="Plant J.">
        <title>The pomegranate (Punica granatum L.) genome and the genomics of punicalagin biosynthesis.</title>
        <authorList>
            <person name="Qin G."/>
            <person name="Xu C."/>
            <person name="Ming R."/>
            <person name="Tang H."/>
            <person name="Guyot R."/>
            <person name="Kramer E.M."/>
            <person name="Hu Y."/>
            <person name="Yi X."/>
            <person name="Qi Y."/>
            <person name="Xu X."/>
            <person name="Gao Z."/>
            <person name="Pan H."/>
            <person name="Jian J."/>
            <person name="Tian Y."/>
            <person name="Yue Z."/>
            <person name="Xu Y."/>
        </authorList>
    </citation>
    <scope>NUCLEOTIDE SEQUENCE [LARGE SCALE GENOMIC DNA]</scope>
    <source>
        <strain evidence="10">cv. Dabenzi</strain>
    </source>
</reference>
<dbReference type="PANTHER" id="PTHR31766">
    <property type="entry name" value="GLABROUS1 ENHANCER-BINDING PROTEIN-LIKE 2"/>
    <property type="match status" value="1"/>
</dbReference>
<evidence type="ECO:0000256" key="5">
    <source>
        <dbReference type="PROSITE-ProRule" id="PRU00205"/>
    </source>
</evidence>
<evidence type="ECO:0000313" key="9">
    <source>
        <dbReference type="EMBL" id="PKI79092.1"/>
    </source>
</evidence>
<dbReference type="EMBL" id="MTKT01004399">
    <property type="protein sequence ID" value="OWM71459.1"/>
    <property type="molecule type" value="Genomic_DNA"/>
</dbReference>
<organism evidence="8 10">
    <name type="scientific">Punica granatum</name>
    <name type="common">Pomegranate</name>
    <dbReference type="NCBI Taxonomy" id="22663"/>
    <lineage>
        <taxon>Eukaryota</taxon>
        <taxon>Viridiplantae</taxon>
        <taxon>Streptophyta</taxon>
        <taxon>Embryophyta</taxon>
        <taxon>Tracheophyta</taxon>
        <taxon>Spermatophyta</taxon>
        <taxon>Magnoliopsida</taxon>
        <taxon>eudicotyledons</taxon>
        <taxon>Gunneridae</taxon>
        <taxon>Pentapetalae</taxon>
        <taxon>rosids</taxon>
        <taxon>malvids</taxon>
        <taxon>Myrtales</taxon>
        <taxon>Lythraceae</taxon>
        <taxon>Punica</taxon>
    </lineage>
</organism>
<feature type="transmembrane region" description="Helical" evidence="6">
    <location>
        <begin position="212"/>
        <end position="238"/>
    </location>
</feature>
<dbReference type="Proteomes" id="UP000233551">
    <property type="component" value="Unassembled WGS sequence"/>
</dbReference>
<protein>
    <recommendedName>
        <fullName evidence="7">TLC domain-containing protein</fullName>
    </recommendedName>
</protein>
<reference evidence="9 11" key="3">
    <citation type="submission" date="2017-11" db="EMBL/GenBank/DDBJ databases">
        <title>De-novo sequencing of pomegranate (Punica granatum L.) genome.</title>
        <authorList>
            <person name="Akparov Z."/>
            <person name="Amiraslanov A."/>
            <person name="Hajiyeva S."/>
            <person name="Abbasov M."/>
            <person name="Kaur K."/>
            <person name="Hamwieh A."/>
            <person name="Solovyev V."/>
            <person name="Salamov A."/>
            <person name="Braich B."/>
            <person name="Kosarev P."/>
            <person name="Mahmoud A."/>
            <person name="Hajiyev E."/>
            <person name="Babayeva S."/>
            <person name="Izzatullayeva V."/>
            <person name="Mammadov A."/>
            <person name="Mammadov A."/>
            <person name="Sharifova S."/>
            <person name="Ojaghi J."/>
            <person name="Eynullazada K."/>
            <person name="Bayramov B."/>
            <person name="Abdulazimova A."/>
            <person name="Shahmuradov I."/>
        </authorList>
    </citation>
    <scope>NUCLEOTIDE SEQUENCE [LARGE SCALE GENOMIC DNA]</scope>
    <source>
        <strain evidence="9">AG2017</strain>
        <strain evidence="11">cv. AG2017</strain>
        <tissue evidence="9">Leaf</tissue>
    </source>
</reference>
<dbReference type="SMART" id="SM00724">
    <property type="entry name" value="TLC"/>
    <property type="match status" value="1"/>
</dbReference>
<name>A0A218WG63_PUNGR</name>
<dbReference type="PROSITE" id="PS50922">
    <property type="entry name" value="TLC"/>
    <property type="match status" value="1"/>
</dbReference>
<feature type="transmembrane region" description="Helical" evidence="6">
    <location>
        <begin position="43"/>
        <end position="62"/>
    </location>
</feature>
<comment type="subcellular location">
    <subcellularLocation>
        <location evidence="1">Membrane</location>
        <topology evidence="1">Multi-pass membrane protein</topology>
    </subcellularLocation>
</comment>
<evidence type="ECO:0000256" key="1">
    <source>
        <dbReference type="ARBA" id="ARBA00004141"/>
    </source>
</evidence>